<evidence type="ECO:0000313" key="3">
    <source>
        <dbReference type="EMBL" id="SQA75908.1"/>
    </source>
</evidence>
<dbReference type="Pfam" id="PF20613">
    <property type="entry name" value="HipA_2"/>
    <property type="match status" value="1"/>
</dbReference>
<protein>
    <recommendedName>
        <fullName evidence="1">HipA-like kinase domain-containing protein</fullName>
    </recommendedName>
</protein>
<organism evidence="3 5">
    <name type="scientific">Capnocytophaga sputigena</name>
    <dbReference type="NCBI Taxonomy" id="1019"/>
    <lineage>
        <taxon>Bacteria</taxon>
        <taxon>Pseudomonadati</taxon>
        <taxon>Bacteroidota</taxon>
        <taxon>Flavobacteriia</taxon>
        <taxon>Flavobacteriales</taxon>
        <taxon>Flavobacteriaceae</taxon>
        <taxon>Capnocytophaga</taxon>
    </lineage>
</organism>
<feature type="domain" description="HipA-like kinase" evidence="1">
    <location>
        <begin position="8"/>
        <end position="239"/>
    </location>
</feature>
<evidence type="ECO:0000313" key="4">
    <source>
        <dbReference type="Proteomes" id="UP000217301"/>
    </source>
</evidence>
<accession>A0AAX2ID19</accession>
<gene>
    <name evidence="2" type="ORF">CGC55_07370</name>
    <name evidence="3" type="ORF">NCTC11653_01821</name>
</gene>
<dbReference type="Proteomes" id="UP000249902">
    <property type="component" value="Unassembled WGS sequence"/>
</dbReference>
<reference evidence="3 5" key="3">
    <citation type="submission" date="2018-06" db="EMBL/GenBank/DDBJ databases">
        <authorList>
            <consortium name="Pathogen Informatics"/>
            <person name="Doyle S."/>
        </authorList>
    </citation>
    <scope>NUCLEOTIDE SEQUENCE [LARGE SCALE GENOMIC DNA]</scope>
    <source>
        <strain evidence="3 5">NCTC11653</strain>
    </source>
</reference>
<evidence type="ECO:0000259" key="1">
    <source>
        <dbReference type="Pfam" id="PF20613"/>
    </source>
</evidence>
<dbReference type="EMBL" id="CP022385">
    <property type="protein sequence ID" value="ATA84336.1"/>
    <property type="molecule type" value="Genomic_DNA"/>
</dbReference>
<dbReference type="Gene3D" id="1.10.1070.20">
    <property type="match status" value="1"/>
</dbReference>
<sequence length="267" mass="31355">MKKLHLIQPIIEQLTTHGSKPIKVMANDQNIWYCKYKDNNILFNELLAYHFAKIWNINIPECALISIDYDKYVAPFEDKRFLQKNFFDKECFGSQALEEAFEVNNAIINKQITQKIINKEDFLKIALFDIWLANDDRNANNYNLLLAPTDKGFMLLYVIDHADIFNTSAAYRSKIYELTEEDTVLNSNLATVLFRKNSGFVLKVNDVITDFYNNVKLCEAQLPTILAKVPDNWKIDIPMYEKAIRNIFEKQWLDSCEKTFRTYTQIF</sequence>
<dbReference type="EMBL" id="UAVP01000008">
    <property type="protein sequence ID" value="SQA75908.1"/>
    <property type="molecule type" value="Genomic_DNA"/>
</dbReference>
<dbReference type="KEGG" id="cspu:CGC55_07370"/>
<dbReference type="AlphaFoldDB" id="A0AAX2ID19"/>
<dbReference type="Proteomes" id="UP000217301">
    <property type="component" value="Chromosome"/>
</dbReference>
<dbReference type="InterPro" id="IPR046748">
    <property type="entry name" value="HipA_2"/>
</dbReference>
<reference evidence="2" key="1">
    <citation type="journal article" date="2017" name="Genome Announc.">
        <title>Twelve Complete Reference Genomes of Clinical Isolates in the Capnocytophaga Genus.</title>
        <authorList>
            <person name="Villarma A."/>
            <person name="Gulvik C.A."/>
            <person name="Rowe L.A."/>
            <person name="Sheth M."/>
            <person name="Juieng P."/>
            <person name="Nicholson A.C."/>
            <person name="Loparev V.N."/>
            <person name="McQuiston J.R."/>
        </authorList>
    </citation>
    <scope>NUCLEOTIDE SEQUENCE</scope>
    <source>
        <strain evidence="2">KC1668</strain>
    </source>
</reference>
<reference evidence="4" key="2">
    <citation type="submission" date="2017-06" db="EMBL/GenBank/DDBJ databases">
        <title>Capnocytophaga spp. assemblies.</title>
        <authorList>
            <person name="Gulvik C.A."/>
        </authorList>
    </citation>
    <scope>NUCLEOTIDE SEQUENCE [LARGE SCALE GENOMIC DNA]</scope>
    <source>
        <strain evidence="4">KC1668</strain>
    </source>
</reference>
<evidence type="ECO:0000313" key="5">
    <source>
        <dbReference type="Proteomes" id="UP000249902"/>
    </source>
</evidence>
<dbReference type="RefSeq" id="WP_002682049.1">
    <property type="nucleotide sequence ID" value="NZ_CAUSCS010000030.1"/>
</dbReference>
<evidence type="ECO:0000313" key="2">
    <source>
        <dbReference type="EMBL" id="ATA84336.1"/>
    </source>
</evidence>
<proteinExistence type="predicted"/>
<keyword evidence="4" id="KW-1185">Reference proteome</keyword>
<name>A0AAX2ID19_CAPSP</name>